<reference evidence="3" key="1">
    <citation type="submission" date="2016-07" db="EMBL/GenBank/DDBJ databases">
        <title>Microvirga ossetica sp. nov. a new species of rhizobia isolated from root nodules of the legume species Vicia alpestris Steven originated from North Ossetia region in the Caucasus.</title>
        <authorList>
            <person name="Safronova V.I."/>
            <person name="Kuznetsova I.G."/>
            <person name="Sazanova A.L."/>
            <person name="Belimov A."/>
            <person name="Andronov E."/>
            <person name="Osledkin Y.S."/>
            <person name="Onishchuk O.P."/>
            <person name="Kurchak O.N."/>
            <person name="Shaposhnikov A.I."/>
            <person name="Willems A."/>
            <person name="Tikhonovich I.A."/>
        </authorList>
    </citation>
    <scope>NUCLEOTIDE SEQUENCE [LARGE SCALE GENOMIC DNA]</scope>
    <source>
        <strain evidence="3">V5/3M</strain>
    </source>
</reference>
<dbReference type="InterPro" id="IPR055170">
    <property type="entry name" value="GFO_IDH_MocA-like_dom"/>
</dbReference>
<dbReference type="InterPro" id="IPR036291">
    <property type="entry name" value="NAD(P)-bd_dom_sf"/>
</dbReference>
<dbReference type="GO" id="GO:0000166">
    <property type="term" value="F:nucleotide binding"/>
    <property type="evidence" value="ECO:0007669"/>
    <property type="project" value="InterPro"/>
</dbReference>
<dbReference type="KEGG" id="moc:BB934_11145"/>
<dbReference type="Gene3D" id="3.30.360.10">
    <property type="entry name" value="Dihydrodipicolinate Reductase, domain 2"/>
    <property type="match status" value="1"/>
</dbReference>
<name>A0A1B2EFG0_9HYPH</name>
<gene>
    <name evidence="3" type="ORF">BB934_11145</name>
</gene>
<accession>A0A1B2EFG0</accession>
<proteinExistence type="predicted"/>
<feature type="domain" description="GFO/IDH/MocA-like oxidoreductase" evidence="2">
    <location>
        <begin position="131"/>
        <end position="244"/>
    </location>
</feature>
<dbReference type="SUPFAM" id="SSF55347">
    <property type="entry name" value="Glyceraldehyde-3-phosphate dehydrogenase-like, C-terminal domain"/>
    <property type="match status" value="1"/>
</dbReference>
<dbReference type="PANTHER" id="PTHR43249">
    <property type="entry name" value="UDP-N-ACETYL-2-AMINO-2-DEOXY-D-GLUCURONATE OXIDASE"/>
    <property type="match status" value="1"/>
</dbReference>
<dbReference type="Gene3D" id="3.40.50.720">
    <property type="entry name" value="NAD(P)-binding Rossmann-like Domain"/>
    <property type="match status" value="1"/>
</dbReference>
<evidence type="ECO:0000259" key="1">
    <source>
        <dbReference type="Pfam" id="PF01408"/>
    </source>
</evidence>
<sequence>MIKNVAVVGCGIGRTHIVSYAAHPDKFRVVAICDLSDERLASIGDEFGIERRTKDFGEILRMEEVDIVDVCTPPAVHLEQILAALAANKNVVCEKPLVGSVADVDKVIEAEKQSSGRVLPIFQYRYGNGIMKAKHIIDQGIAGKPYLASVEVFWKRTAKYYDNPWRGRWDTELGGVLVTHAIHLHDLLTFIMGPVKSVFARAATRVNNIEVEDCVVGSLELQNGALASTAATLGSQDEISRLRFCFENVTFESCQKPYAPGDDPWKIIPASPEVQAQIDQAFEGWNFVPTRFEGLFAPYHAALLSGGELPITLTDARRSLELLTAFYQSIETERPQTLEVGPDHPRYKNWSLANKGADILRYAARA</sequence>
<dbReference type="AlphaFoldDB" id="A0A1B2EFG0"/>
<dbReference type="PANTHER" id="PTHR43249:SF1">
    <property type="entry name" value="D-GLUCOSIDE 3-DEHYDROGENASE"/>
    <property type="match status" value="1"/>
</dbReference>
<protein>
    <submittedName>
        <fullName evidence="3">Oxidoreductase</fullName>
    </submittedName>
</protein>
<dbReference type="Pfam" id="PF01408">
    <property type="entry name" value="GFO_IDH_MocA"/>
    <property type="match status" value="1"/>
</dbReference>
<dbReference type="EMBL" id="CP016616">
    <property type="protein sequence ID" value="ANY78714.1"/>
    <property type="molecule type" value="Genomic_DNA"/>
</dbReference>
<dbReference type="RefSeq" id="WP_099509714.1">
    <property type="nucleotide sequence ID" value="NZ_CP016616.1"/>
</dbReference>
<dbReference type="Pfam" id="PF22725">
    <property type="entry name" value="GFO_IDH_MocA_C3"/>
    <property type="match status" value="1"/>
</dbReference>
<dbReference type="InterPro" id="IPR052515">
    <property type="entry name" value="Gfo/Idh/MocA_Oxidoreductase"/>
</dbReference>
<evidence type="ECO:0000259" key="2">
    <source>
        <dbReference type="Pfam" id="PF22725"/>
    </source>
</evidence>
<feature type="domain" description="Gfo/Idh/MocA-like oxidoreductase N-terminal" evidence="1">
    <location>
        <begin position="4"/>
        <end position="118"/>
    </location>
</feature>
<dbReference type="SUPFAM" id="SSF51735">
    <property type="entry name" value="NAD(P)-binding Rossmann-fold domains"/>
    <property type="match status" value="1"/>
</dbReference>
<organism evidence="3">
    <name type="scientific">Microvirga ossetica</name>
    <dbReference type="NCBI Taxonomy" id="1882682"/>
    <lineage>
        <taxon>Bacteria</taxon>
        <taxon>Pseudomonadati</taxon>
        <taxon>Pseudomonadota</taxon>
        <taxon>Alphaproteobacteria</taxon>
        <taxon>Hyphomicrobiales</taxon>
        <taxon>Methylobacteriaceae</taxon>
        <taxon>Microvirga</taxon>
    </lineage>
</organism>
<dbReference type="InterPro" id="IPR000683">
    <property type="entry name" value="Gfo/Idh/MocA-like_OxRdtase_N"/>
</dbReference>
<evidence type="ECO:0000313" key="3">
    <source>
        <dbReference type="EMBL" id="ANY78714.1"/>
    </source>
</evidence>
<dbReference type="OrthoDB" id="9774191at2"/>